<evidence type="ECO:0000313" key="2">
    <source>
        <dbReference type="EMBL" id="TDL21363.1"/>
    </source>
</evidence>
<name>A0A4Y7Q136_9AGAM</name>
<reference evidence="2 4" key="1">
    <citation type="submission" date="2018-06" db="EMBL/GenBank/DDBJ databases">
        <title>A transcriptomic atlas of mushroom development highlights an independent origin of complex multicellularity.</title>
        <authorList>
            <consortium name="DOE Joint Genome Institute"/>
            <person name="Krizsan K."/>
            <person name="Almasi E."/>
            <person name="Merenyi Z."/>
            <person name="Sahu N."/>
            <person name="Viragh M."/>
            <person name="Koszo T."/>
            <person name="Mondo S."/>
            <person name="Kiss B."/>
            <person name="Balint B."/>
            <person name="Kues U."/>
            <person name="Barry K."/>
            <person name="Hegedus J.C."/>
            <person name="Henrissat B."/>
            <person name="Johnson J."/>
            <person name="Lipzen A."/>
            <person name="Ohm R."/>
            <person name="Nagy I."/>
            <person name="Pangilinan J."/>
            <person name="Yan J."/>
            <person name="Xiong Y."/>
            <person name="Grigoriev I.V."/>
            <person name="Hibbett D.S."/>
            <person name="Nagy L.G."/>
        </authorList>
    </citation>
    <scope>NUCLEOTIDE SEQUENCE [LARGE SCALE GENOMIC DNA]</scope>
    <source>
        <strain evidence="2 4">SZMC22713</strain>
    </source>
</reference>
<dbReference type="Proteomes" id="UP000294933">
    <property type="component" value="Unassembled WGS sequence"/>
</dbReference>
<sequence length="119" mass="12652">MKFTLVAVIAAFAASVTANPSAIKRSCNILGAFHALFNVPWCISNSILPACITALAPTVKSCAKAVEDGGGDIFEDLTCLADAVGIIEHVRLLVKCTKHSSRALQAAKSNVWIWVKNRV</sequence>
<accession>A0A4Y7Q136</accession>
<dbReference type="VEuPathDB" id="FungiDB:BD410DRAFT_804291"/>
<feature type="chain" id="PRO_5040686048" description="Fungal calcium binding protein domain-containing protein" evidence="1">
    <location>
        <begin position="19"/>
        <end position="119"/>
    </location>
</feature>
<gene>
    <name evidence="2" type="ORF">BD410DRAFT_804290</name>
    <name evidence="3" type="ORF">BD410DRAFT_804291</name>
</gene>
<dbReference type="VEuPathDB" id="FungiDB:BD410DRAFT_804290"/>
<evidence type="ECO:0000313" key="3">
    <source>
        <dbReference type="EMBL" id="TDL21364.1"/>
    </source>
</evidence>
<keyword evidence="4" id="KW-1185">Reference proteome</keyword>
<dbReference type="EMBL" id="ML170181">
    <property type="protein sequence ID" value="TDL21363.1"/>
    <property type="molecule type" value="Genomic_DNA"/>
</dbReference>
<protein>
    <recommendedName>
        <fullName evidence="5">Fungal calcium binding protein domain-containing protein</fullName>
    </recommendedName>
</protein>
<evidence type="ECO:0008006" key="5">
    <source>
        <dbReference type="Google" id="ProtNLM"/>
    </source>
</evidence>
<dbReference type="AlphaFoldDB" id="A0A4Y7Q136"/>
<keyword evidence="1" id="KW-0732">Signal</keyword>
<proteinExistence type="predicted"/>
<dbReference type="EMBL" id="ML170181">
    <property type="protein sequence ID" value="TDL21364.1"/>
    <property type="molecule type" value="Genomic_DNA"/>
</dbReference>
<organism evidence="2 4">
    <name type="scientific">Rickenella mellea</name>
    <dbReference type="NCBI Taxonomy" id="50990"/>
    <lineage>
        <taxon>Eukaryota</taxon>
        <taxon>Fungi</taxon>
        <taxon>Dikarya</taxon>
        <taxon>Basidiomycota</taxon>
        <taxon>Agaricomycotina</taxon>
        <taxon>Agaricomycetes</taxon>
        <taxon>Hymenochaetales</taxon>
        <taxon>Rickenellaceae</taxon>
        <taxon>Rickenella</taxon>
    </lineage>
</organism>
<dbReference type="Gene3D" id="1.10.1740.120">
    <property type="match status" value="1"/>
</dbReference>
<evidence type="ECO:0000256" key="1">
    <source>
        <dbReference type="SAM" id="SignalP"/>
    </source>
</evidence>
<evidence type="ECO:0000313" key="4">
    <source>
        <dbReference type="Proteomes" id="UP000294933"/>
    </source>
</evidence>
<feature type="signal peptide" evidence="1">
    <location>
        <begin position="1"/>
        <end position="18"/>
    </location>
</feature>